<evidence type="ECO:0000259" key="1">
    <source>
        <dbReference type="Pfam" id="PF24698"/>
    </source>
</evidence>
<evidence type="ECO:0000313" key="2">
    <source>
        <dbReference type="EMBL" id="GAA1526823.1"/>
    </source>
</evidence>
<proteinExistence type="predicted"/>
<dbReference type="Proteomes" id="UP001500842">
    <property type="component" value="Unassembled WGS sequence"/>
</dbReference>
<protein>
    <recommendedName>
        <fullName evidence="1">DUF7662 domain-containing protein</fullName>
    </recommendedName>
</protein>
<dbReference type="InterPro" id="IPR056079">
    <property type="entry name" value="DUF7662"/>
</dbReference>
<gene>
    <name evidence="2" type="ORF">GCM10009788_32890</name>
</gene>
<feature type="domain" description="DUF7662" evidence="1">
    <location>
        <begin position="165"/>
        <end position="239"/>
    </location>
</feature>
<dbReference type="RefSeq" id="WP_141003799.1">
    <property type="nucleotide sequence ID" value="NZ_BAAAOR010000025.1"/>
</dbReference>
<keyword evidence="3" id="KW-1185">Reference proteome</keyword>
<dbReference type="Pfam" id="PF24698">
    <property type="entry name" value="DUF7662"/>
    <property type="match status" value="1"/>
</dbReference>
<sequence length="240" mass="25889">MEDAPELNRELTRLLCEAGELFGFGVQREYAVPGGRIDVVWVVDVPIWSQPLPVIGFEVESSWRTRKHVKGDLLNLTDAGVSLGVIVLAGESEKDVGLRKFAQTLVDRPGPPVVIWTREDVYALAARSSSPALPAGALSWAGDPDGGRVPSASGAGPTVMHAGKYAPLWRWLKRQDAGEVFATFAEVEAVLGFALPNSSMVHVAHWHSYEGSAVARAIIDAGWKASQVDLTGRTVVFHRA</sequence>
<evidence type="ECO:0000313" key="3">
    <source>
        <dbReference type="Proteomes" id="UP001500842"/>
    </source>
</evidence>
<organism evidence="2 3">
    <name type="scientific">Nocardioides humi</name>
    <dbReference type="NCBI Taxonomy" id="449461"/>
    <lineage>
        <taxon>Bacteria</taxon>
        <taxon>Bacillati</taxon>
        <taxon>Actinomycetota</taxon>
        <taxon>Actinomycetes</taxon>
        <taxon>Propionibacteriales</taxon>
        <taxon>Nocardioidaceae</taxon>
        <taxon>Nocardioides</taxon>
    </lineage>
</organism>
<name>A0ABN2AWD1_9ACTN</name>
<comment type="caution">
    <text evidence="2">The sequence shown here is derived from an EMBL/GenBank/DDBJ whole genome shotgun (WGS) entry which is preliminary data.</text>
</comment>
<reference evidence="2 3" key="1">
    <citation type="journal article" date="2019" name="Int. J. Syst. Evol. Microbiol.">
        <title>The Global Catalogue of Microorganisms (GCM) 10K type strain sequencing project: providing services to taxonomists for standard genome sequencing and annotation.</title>
        <authorList>
            <consortium name="The Broad Institute Genomics Platform"/>
            <consortium name="The Broad Institute Genome Sequencing Center for Infectious Disease"/>
            <person name="Wu L."/>
            <person name="Ma J."/>
        </authorList>
    </citation>
    <scope>NUCLEOTIDE SEQUENCE [LARGE SCALE GENOMIC DNA]</scope>
    <source>
        <strain evidence="2 3">JCM 14942</strain>
    </source>
</reference>
<dbReference type="EMBL" id="BAAAOR010000025">
    <property type="protein sequence ID" value="GAA1526823.1"/>
    <property type="molecule type" value="Genomic_DNA"/>
</dbReference>
<accession>A0ABN2AWD1</accession>